<proteinExistence type="predicted"/>
<dbReference type="EMBL" id="CM044702">
    <property type="protein sequence ID" value="KAI5675797.1"/>
    <property type="molecule type" value="Genomic_DNA"/>
</dbReference>
<protein>
    <submittedName>
        <fullName evidence="1">Uncharacterized protein</fullName>
    </submittedName>
</protein>
<name>A0ACC0BT93_CATRO</name>
<sequence length="515" mass="58433">MATPVCATALMKPNKTTNYKISRKDFPPDFIFGAASSAYQVEGGAKEGGRGPSIWDTFAERHPAVVKDGSNGNMAANSYHLYKEDVKILKKLGLDSYRFSISWSRVLPCGKLDGGINKEGINYYNNLIDELLKNGIKPFVTLFHWDLPQALEDKYGGFLSHEIVTDFCEYVELCFWEFGDRVKNWITINEPRMFSTGGYLTGGMAPGRGKSSDTFFENFLYRFVPKYTISNNGNPSIDPYLVAHHQLLAHAAAVDLYRTKFQRAQKGQIGIILNSDWIEPLDDTSESDRKAAKRALDFGFGWFMDPLTTGDYPESMKKLVGLRLPKFSAKQSECLKGSYDFLGLNYYTSSYATKASSSSCKVDNLTYDTDSQVTYIRKRNAISIGPTAGSEWLYIHPEGIYKLLVYIKKAYEVPLIYITENGVSEVNDHTLTLSQARVDITRIKFFNDHLLNIQRAIDDGVKVKGYFIWSLLDSFEWSSGYSVRFGLIYTDYKNNFARYPKNSAIWLMNNFHKNN</sequence>
<accession>A0ACC0BT93</accession>
<evidence type="ECO:0000313" key="1">
    <source>
        <dbReference type="EMBL" id="KAI5675797.1"/>
    </source>
</evidence>
<evidence type="ECO:0000313" key="2">
    <source>
        <dbReference type="Proteomes" id="UP001060085"/>
    </source>
</evidence>
<keyword evidence="2" id="KW-1185">Reference proteome</keyword>
<comment type="caution">
    <text evidence="1">The sequence shown here is derived from an EMBL/GenBank/DDBJ whole genome shotgun (WGS) entry which is preliminary data.</text>
</comment>
<organism evidence="1 2">
    <name type="scientific">Catharanthus roseus</name>
    <name type="common">Madagascar periwinkle</name>
    <name type="synonym">Vinca rosea</name>
    <dbReference type="NCBI Taxonomy" id="4058"/>
    <lineage>
        <taxon>Eukaryota</taxon>
        <taxon>Viridiplantae</taxon>
        <taxon>Streptophyta</taxon>
        <taxon>Embryophyta</taxon>
        <taxon>Tracheophyta</taxon>
        <taxon>Spermatophyta</taxon>
        <taxon>Magnoliopsida</taxon>
        <taxon>eudicotyledons</taxon>
        <taxon>Gunneridae</taxon>
        <taxon>Pentapetalae</taxon>
        <taxon>asterids</taxon>
        <taxon>lamiids</taxon>
        <taxon>Gentianales</taxon>
        <taxon>Apocynaceae</taxon>
        <taxon>Rauvolfioideae</taxon>
        <taxon>Vinceae</taxon>
        <taxon>Catharanthinae</taxon>
        <taxon>Catharanthus</taxon>
    </lineage>
</organism>
<gene>
    <name evidence="1" type="ORF">M9H77_06747</name>
</gene>
<reference evidence="2" key="1">
    <citation type="journal article" date="2023" name="Nat. Plants">
        <title>Single-cell RNA sequencing provides a high-resolution roadmap for understanding the multicellular compartmentation of specialized metabolism.</title>
        <authorList>
            <person name="Sun S."/>
            <person name="Shen X."/>
            <person name="Li Y."/>
            <person name="Li Y."/>
            <person name="Wang S."/>
            <person name="Li R."/>
            <person name="Zhang H."/>
            <person name="Shen G."/>
            <person name="Guo B."/>
            <person name="Wei J."/>
            <person name="Xu J."/>
            <person name="St-Pierre B."/>
            <person name="Chen S."/>
            <person name="Sun C."/>
        </authorList>
    </citation>
    <scope>NUCLEOTIDE SEQUENCE [LARGE SCALE GENOMIC DNA]</scope>
</reference>
<dbReference type="Proteomes" id="UP001060085">
    <property type="component" value="Linkage Group LG02"/>
</dbReference>